<organism evidence="2 3">
    <name type="scientific">Pseudobutyrivibrio xylanivorans</name>
    <dbReference type="NCBI Taxonomy" id="185007"/>
    <lineage>
        <taxon>Bacteria</taxon>
        <taxon>Bacillati</taxon>
        <taxon>Bacillota</taxon>
        <taxon>Clostridia</taxon>
        <taxon>Lachnospirales</taxon>
        <taxon>Lachnospiraceae</taxon>
        <taxon>Pseudobutyrivibrio</taxon>
    </lineage>
</organism>
<sequence>MGELFEEKKGIIHFLIAAVILVWTVVTLQYGLPAEERGLMALYKSIYQGQHGLVDGWESVQTGGLLTYPLIALYYQVLQPLFADLSLNIGLVLFMRYCYILVRLIVAIYVFCTFRNSDFEDGAFPAALLYFTFILGWKDFSHHTFCDFGMMLIICFIMRFYDNRKPVYAALTALTASITVVAYPPMLIMAVFLGAYWLLMCIKDEAPRSTFISYMIICILLGIAVVLYLQFTVSWGDILTQLPAMINKDNPEPMYIRFGQTMVNYLCLAVIAYLPVCIIRIWDRLKGISEETERALFTLYFIVFMGATFLYKTDGIGASQLVPGCLIIFFWFPYFMREKEVSSYTRIGSYRNAGAETKVILWTIFIFSAVAQLIWAFFAEDGVAVSGHMALYVVMIMILLFAKEEVEYRGLITILLLLSIFFNGIWVANGNGSFSHVFKPMYYTTRGDVQGIALEEQDFFTYEEEMELLEELDSNGE</sequence>
<dbReference type="AlphaFoldDB" id="A0A5P6VNH6"/>
<feature type="transmembrane region" description="Helical" evidence="1">
    <location>
        <begin position="144"/>
        <end position="161"/>
    </location>
</feature>
<gene>
    <name evidence="2" type="ORF">FXF36_03295</name>
</gene>
<name>A0A5P6VNH6_PSEXY</name>
<dbReference type="EMBL" id="CP043028">
    <property type="protein sequence ID" value="QFJ53962.1"/>
    <property type="molecule type" value="Genomic_DNA"/>
</dbReference>
<dbReference type="RefSeq" id="WP_167511275.1">
    <property type="nucleotide sequence ID" value="NZ_CP043028.1"/>
</dbReference>
<feature type="transmembrane region" description="Helical" evidence="1">
    <location>
        <begin position="211"/>
        <end position="231"/>
    </location>
</feature>
<protein>
    <recommendedName>
        <fullName evidence="4">Glycosyltransferase RgtA/B/C/D-like domain-containing protein</fullName>
    </recommendedName>
</protein>
<feature type="transmembrane region" description="Helical" evidence="1">
    <location>
        <begin position="12"/>
        <end position="32"/>
    </location>
</feature>
<feature type="transmembrane region" description="Helical" evidence="1">
    <location>
        <begin position="294"/>
        <end position="311"/>
    </location>
</feature>
<proteinExistence type="predicted"/>
<evidence type="ECO:0000313" key="3">
    <source>
        <dbReference type="Proteomes" id="UP000327030"/>
    </source>
</evidence>
<feature type="transmembrane region" description="Helical" evidence="1">
    <location>
        <begin position="317"/>
        <end position="336"/>
    </location>
</feature>
<dbReference type="Proteomes" id="UP000327030">
    <property type="component" value="Chromosome 1"/>
</dbReference>
<feature type="transmembrane region" description="Helical" evidence="1">
    <location>
        <begin position="408"/>
        <end position="428"/>
    </location>
</feature>
<keyword evidence="1" id="KW-0472">Membrane</keyword>
<keyword evidence="1" id="KW-1133">Transmembrane helix</keyword>
<reference evidence="3" key="1">
    <citation type="submission" date="2019-08" db="EMBL/GenBank/DDBJ databases">
        <title>Complete Genome Sequence of the Polysaccharide-Degrading Rumen Bacterium Pseudobutyrivibrio xylanivorans MA3014.</title>
        <authorList>
            <person name="Palevich N."/>
            <person name="Maclean P.H."/>
            <person name="Kelly W.J."/>
            <person name="Leahy S.C."/>
            <person name="Rakonjac J."/>
            <person name="Attwood G.T."/>
        </authorList>
    </citation>
    <scope>NUCLEOTIDE SEQUENCE [LARGE SCALE GENOMIC DNA]</scope>
    <source>
        <strain evidence="3">MA3014</strain>
    </source>
</reference>
<feature type="transmembrane region" description="Helical" evidence="1">
    <location>
        <begin position="122"/>
        <end position="137"/>
    </location>
</feature>
<keyword evidence="1" id="KW-0812">Transmembrane</keyword>
<evidence type="ECO:0000313" key="2">
    <source>
        <dbReference type="EMBL" id="QFJ53962.1"/>
    </source>
</evidence>
<dbReference type="KEGG" id="pxv:FXF36_03295"/>
<accession>A0A5P6VNH6</accession>
<evidence type="ECO:0008006" key="4">
    <source>
        <dbReference type="Google" id="ProtNLM"/>
    </source>
</evidence>
<evidence type="ECO:0000256" key="1">
    <source>
        <dbReference type="SAM" id="Phobius"/>
    </source>
</evidence>
<feature type="transmembrane region" description="Helical" evidence="1">
    <location>
        <begin position="167"/>
        <end position="199"/>
    </location>
</feature>
<feature type="transmembrane region" description="Helical" evidence="1">
    <location>
        <begin position="359"/>
        <end position="378"/>
    </location>
</feature>
<feature type="transmembrane region" description="Helical" evidence="1">
    <location>
        <begin position="384"/>
        <end position="401"/>
    </location>
</feature>
<feature type="transmembrane region" description="Helical" evidence="1">
    <location>
        <begin position="262"/>
        <end position="282"/>
    </location>
</feature>